<keyword evidence="1" id="KW-0472">Membrane</keyword>
<dbReference type="PANTHER" id="PTHR34220">
    <property type="entry name" value="SENSOR HISTIDINE KINASE YPDA"/>
    <property type="match status" value="1"/>
</dbReference>
<evidence type="ECO:0000313" key="4">
    <source>
        <dbReference type="Proteomes" id="UP000593601"/>
    </source>
</evidence>
<dbReference type="AlphaFoldDB" id="A0A7M2REH7"/>
<dbReference type="InterPro" id="IPR050640">
    <property type="entry name" value="Bact_2-comp_sensor_kinase"/>
</dbReference>
<dbReference type="KEGG" id="bliq:INP51_12120"/>
<accession>A0A7M2REH7</accession>
<protein>
    <submittedName>
        <fullName evidence="3">Histidine kinase</fullName>
    </submittedName>
</protein>
<keyword evidence="1" id="KW-1133">Transmembrane helix</keyword>
<keyword evidence="3" id="KW-0808">Transferase</keyword>
<dbReference type="Pfam" id="PF06580">
    <property type="entry name" value="His_kinase"/>
    <property type="match status" value="1"/>
</dbReference>
<dbReference type="EMBL" id="CP063304">
    <property type="protein sequence ID" value="QOV18743.1"/>
    <property type="molecule type" value="Genomic_DNA"/>
</dbReference>
<dbReference type="PANTHER" id="PTHR34220:SF7">
    <property type="entry name" value="SENSOR HISTIDINE KINASE YPDA"/>
    <property type="match status" value="1"/>
</dbReference>
<dbReference type="RefSeq" id="WP_193735105.1">
    <property type="nucleotide sequence ID" value="NZ_CP063304.1"/>
</dbReference>
<evidence type="ECO:0000256" key="1">
    <source>
        <dbReference type="SAM" id="Phobius"/>
    </source>
</evidence>
<dbReference type="InterPro" id="IPR036890">
    <property type="entry name" value="HATPase_C_sf"/>
</dbReference>
<organism evidence="3 4">
    <name type="scientific">Blautia liquoris</name>
    <dbReference type="NCBI Taxonomy" id="2779518"/>
    <lineage>
        <taxon>Bacteria</taxon>
        <taxon>Bacillati</taxon>
        <taxon>Bacillota</taxon>
        <taxon>Clostridia</taxon>
        <taxon>Lachnospirales</taxon>
        <taxon>Lachnospiraceae</taxon>
        <taxon>Blautia</taxon>
    </lineage>
</organism>
<sequence length="560" mass="64573">MKKNTITIKTRTSLTLQALLILIMLILSQYFILYKQISATAYEKEKRSFEIYANQIERSLTLICHSVNNDLAKLVEGDRFKDIIADDDITNADYNYLRGEIMKTIAFNSYNSFVEINVYSKDKCLYPRNGKDILNVLGDKIEKVENLNGNTAWLNYDSQRDVLVLAKKVLLSNKDYRPGGYIIAYVNVDIMDFIKNDFASMKGAKVVLSNEYGDIAVKQSEMSETELEGGITFHKKLTNLGFNISYRIPKEVLYEGVRDVQKVMLQGILLISFLFLITSYLISYYIAHPFKDLIKVMKASKGHLKINDKHYVNYEADQFNQYYNEVVLKNQTLINDIYERDIQVLKSQLKMLQTQINPHFLYNTLESVYLSLEARKEKESAEVVFSLSQLFKYTLKADDIVFLKDEVELLTKYLQIEKYRFGDKLIWNIFVEKGTESVKIPKLLIQPIVENAVKHGVEPSNTSTEIRVSISAYEKTLLINVYDSGNGMQSDELQKLIDHQKSKEQDNGTTSLGLKNVYDRLHNYYGSGASMEINSENKKYTEVTILISNYDDIKTRGDEQ</sequence>
<dbReference type="Gene3D" id="3.30.565.10">
    <property type="entry name" value="Histidine kinase-like ATPase, C-terminal domain"/>
    <property type="match status" value="1"/>
</dbReference>
<dbReference type="GO" id="GO:0000155">
    <property type="term" value="F:phosphorelay sensor kinase activity"/>
    <property type="evidence" value="ECO:0007669"/>
    <property type="project" value="InterPro"/>
</dbReference>
<evidence type="ECO:0000259" key="2">
    <source>
        <dbReference type="SMART" id="SM00387"/>
    </source>
</evidence>
<feature type="domain" description="Histidine kinase/HSP90-like ATPase" evidence="2">
    <location>
        <begin position="440"/>
        <end position="551"/>
    </location>
</feature>
<dbReference type="SUPFAM" id="SSF55874">
    <property type="entry name" value="ATPase domain of HSP90 chaperone/DNA topoisomerase II/histidine kinase"/>
    <property type="match status" value="1"/>
</dbReference>
<keyword evidence="1" id="KW-0812">Transmembrane</keyword>
<feature type="transmembrane region" description="Helical" evidence="1">
    <location>
        <begin position="263"/>
        <end position="287"/>
    </location>
</feature>
<evidence type="ECO:0000313" key="3">
    <source>
        <dbReference type="EMBL" id="QOV18743.1"/>
    </source>
</evidence>
<gene>
    <name evidence="3" type="ORF">INP51_12120</name>
</gene>
<dbReference type="InterPro" id="IPR003594">
    <property type="entry name" value="HATPase_dom"/>
</dbReference>
<keyword evidence="4" id="KW-1185">Reference proteome</keyword>
<proteinExistence type="predicted"/>
<keyword evidence="3" id="KW-0418">Kinase</keyword>
<reference evidence="3 4" key="1">
    <citation type="submission" date="2020-10" db="EMBL/GenBank/DDBJ databases">
        <title>Blautia liquoris sp.nov., isolated from the mud in a fermentation cellar used for the production of Chinese strong-flavoured liquor.</title>
        <authorList>
            <person name="Lu L."/>
        </authorList>
    </citation>
    <scope>NUCLEOTIDE SEQUENCE [LARGE SCALE GENOMIC DNA]</scope>
    <source>
        <strain evidence="3 4">LZLJ-3</strain>
    </source>
</reference>
<feature type="transmembrane region" description="Helical" evidence="1">
    <location>
        <begin position="12"/>
        <end position="32"/>
    </location>
</feature>
<name>A0A7M2REH7_9FIRM</name>
<dbReference type="GO" id="GO:0016020">
    <property type="term" value="C:membrane"/>
    <property type="evidence" value="ECO:0007669"/>
    <property type="project" value="InterPro"/>
</dbReference>
<dbReference type="InterPro" id="IPR010559">
    <property type="entry name" value="Sig_transdc_His_kin_internal"/>
</dbReference>
<dbReference type="SMART" id="SM00387">
    <property type="entry name" value="HATPase_c"/>
    <property type="match status" value="1"/>
</dbReference>
<dbReference type="Pfam" id="PF02518">
    <property type="entry name" value="HATPase_c"/>
    <property type="match status" value="1"/>
</dbReference>
<dbReference type="Proteomes" id="UP000593601">
    <property type="component" value="Chromosome"/>
</dbReference>